<gene>
    <name evidence="1" type="ORF">FHP08_07460</name>
</gene>
<proteinExistence type="predicted"/>
<dbReference type="AlphaFoldDB" id="A0A5C8NY54"/>
<dbReference type="EMBL" id="VDUY01000003">
    <property type="protein sequence ID" value="TXL65914.1"/>
    <property type="molecule type" value="Genomic_DNA"/>
</dbReference>
<evidence type="ECO:0008006" key="3">
    <source>
        <dbReference type="Google" id="ProtNLM"/>
    </source>
</evidence>
<accession>A0A5C8NY54</accession>
<evidence type="ECO:0000313" key="2">
    <source>
        <dbReference type="Proteomes" id="UP000321548"/>
    </source>
</evidence>
<protein>
    <recommendedName>
        <fullName evidence="3">Lipoprotein</fullName>
    </recommendedName>
</protein>
<dbReference type="Proteomes" id="UP000321548">
    <property type="component" value="Unassembled WGS sequence"/>
</dbReference>
<reference evidence="1 2" key="1">
    <citation type="submission" date="2019-06" db="EMBL/GenBank/DDBJ databases">
        <title>Quisquiliibacterium sp. nov., isolated from a maize field.</title>
        <authorList>
            <person name="Lin S.-Y."/>
            <person name="Tsai C.-F."/>
            <person name="Young C.-C."/>
        </authorList>
    </citation>
    <scope>NUCLEOTIDE SEQUENCE [LARGE SCALE GENOMIC DNA]</scope>
    <source>
        <strain evidence="1 2">CC-CFT501</strain>
    </source>
</reference>
<organism evidence="1 2">
    <name type="scientific">Zeimonas arvi</name>
    <dbReference type="NCBI Taxonomy" id="2498847"/>
    <lineage>
        <taxon>Bacteria</taxon>
        <taxon>Pseudomonadati</taxon>
        <taxon>Pseudomonadota</taxon>
        <taxon>Betaproteobacteria</taxon>
        <taxon>Burkholderiales</taxon>
        <taxon>Burkholderiaceae</taxon>
        <taxon>Zeimonas</taxon>
    </lineage>
</organism>
<name>A0A5C8NY54_9BURK</name>
<evidence type="ECO:0000313" key="1">
    <source>
        <dbReference type="EMBL" id="TXL65914.1"/>
    </source>
</evidence>
<keyword evidence="2" id="KW-1185">Reference proteome</keyword>
<dbReference type="PROSITE" id="PS51257">
    <property type="entry name" value="PROKAR_LIPOPROTEIN"/>
    <property type="match status" value="1"/>
</dbReference>
<dbReference type="RefSeq" id="WP_147703829.1">
    <property type="nucleotide sequence ID" value="NZ_VDUY01000003.1"/>
</dbReference>
<sequence>MKGLSRYGTLVVCLLALAGCAGNSFKLRAPFEKSERGFWYRHDCKGPCDLHGPQAERLRLRALEETLQRHRHCPNGYAIDARKPLGATAAALPDIVVYEGRCLP</sequence>
<comment type="caution">
    <text evidence="1">The sequence shown here is derived from an EMBL/GenBank/DDBJ whole genome shotgun (WGS) entry which is preliminary data.</text>
</comment>